<dbReference type="SUPFAM" id="SSF48452">
    <property type="entry name" value="TPR-like"/>
    <property type="match status" value="1"/>
</dbReference>
<dbReference type="PANTHER" id="PTHR23004">
    <property type="entry name" value="DOUBLECORTIN DOMAIN CONTAINING 2"/>
    <property type="match status" value="1"/>
</dbReference>
<dbReference type="Pfam" id="PF06041">
    <property type="entry name" value="DUF924"/>
    <property type="match status" value="1"/>
</dbReference>
<dbReference type="InterPro" id="IPR010323">
    <property type="entry name" value="DUF924"/>
</dbReference>
<dbReference type="Proteomes" id="UP000753908">
    <property type="component" value="Unassembled WGS sequence"/>
</dbReference>
<dbReference type="EMBL" id="JAHHIF010000004">
    <property type="protein sequence ID" value="MBW4543631.1"/>
    <property type="molecule type" value="Genomic_DNA"/>
</dbReference>
<reference evidence="1" key="2">
    <citation type="journal article" date="2022" name="Microbiol. Resour. Announc.">
        <title>Metagenome Sequencing to Explore Phylogenomics of Terrestrial Cyanobacteria.</title>
        <authorList>
            <person name="Ward R.D."/>
            <person name="Stajich J.E."/>
            <person name="Johansen J.R."/>
            <person name="Huntemann M."/>
            <person name="Clum A."/>
            <person name="Foster B."/>
            <person name="Foster B."/>
            <person name="Roux S."/>
            <person name="Palaniappan K."/>
            <person name="Varghese N."/>
            <person name="Mukherjee S."/>
            <person name="Reddy T.B.K."/>
            <person name="Daum C."/>
            <person name="Copeland A."/>
            <person name="Chen I.A."/>
            <person name="Ivanova N.N."/>
            <person name="Kyrpides N.C."/>
            <person name="Shapiro N."/>
            <person name="Eloe-Fadrosh E.A."/>
            <person name="Pietrasiak N."/>
        </authorList>
    </citation>
    <scope>NUCLEOTIDE SEQUENCE</scope>
    <source>
        <strain evidence="1">CPER-KK1</strain>
    </source>
</reference>
<dbReference type="AlphaFoldDB" id="A0A951U9I9"/>
<reference evidence="1" key="1">
    <citation type="submission" date="2021-05" db="EMBL/GenBank/DDBJ databases">
        <authorList>
            <person name="Pietrasiak N."/>
            <person name="Ward R."/>
            <person name="Stajich J.E."/>
            <person name="Kurbessoian T."/>
        </authorList>
    </citation>
    <scope>NUCLEOTIDE SEQUENCE</scope>
    <source>
        <strain evidence="1">CPER-KK1</strain>
    </source>
</reference>
<dbReference type="PANTHER" id="PTHR23004:SF7">
    <property type="entry name" value="DUF924-DOMAIN-CONTAINING PROTEIN"/>
    <property type="match status" value="1"/>
</dbReference>
<proteinExistence type="predicted"/>
<organism evidence="1 2">
    <name type="scientific">Symplocastrum torsivum CPER-KK1</name>
    <dbReference type="NCBI Taxonomy" id="450513"/>
    <lineage>
        <taxon>Bacteria</taxon>
        <taxon>Bacillati</taxon>
        <taxon>Cyanobacteriota</taxon>
        <taxon>Cyanophyceae</taxon>
        <taxon>Oscillatoriophycideae</taxon>
        <taxon>Oscillatoriales</taxon>
        <taxon>Microcoleaceae</taxon>
        <taxon>Symplocastrum</taxon>
    </lineage>
</organism>
<evidence type="ECO:0000313" key="1">
    <source>
        <dbReference type="EMBL" id="MBW4543631.1"/>
    </source>
</evidence>
<dbReference type="InterPro" id="IPR011990">
    <property type="entry name" value="TPR-like_helical_dom_sf"/>
</dbReference>
<protein>
    <submittedName>
        <fullName evidence="1">DUF924 domain-containing protein</fullName>
    </submittedName>
</protein>
<comment type="caution">
    <text evidence="1">The sequence shown here is derived from an EMBL/GenBank/DDBJ whole genome shotgun (WGS) entry which is preliminary data.</text>
</comment>
<name>A0A951U9I9_9CYAN</name>
<accession>A0A951U9I9</accession>
<evidence type="ECO:0000313" key="2">
    <source>
        <dbReference type="Proteomes" id="UP000753908"/>
    </source>
</evidence>
<dbReference type="Gene3D" id="1.20.58.320">
    <property type="entry name" value="TPR-like"/>
    <property type="match status" value="1"/>
</dbReference>
<gene>
    <name evidence="1" type="ORF">KME25_04155</name>
</gene>
<sequence>MLQAEAILEFWFGKPDEADYGKSRKVWFTKNPEFDDEVRSRFLNVHNQAAAGKLDDWKATPQGCLALIILLDQFPRNMFRGQPQAFATDPQALAYARHMVTQGFDKELPKLQRWFVYLPFEHNENLADQHRCVELCEQLGDEPEMREVIDYAYRHLRVIERFGRFPHRNQILGRETTPEEAEFLKQPGSSF</sequence>
<dbReference type="Gene3D" id="1.25.40.10">
    <property type="entry name" value="Tetratricopeptide repeat domain"/>
    <property type="match status" value="1"/>
</dbReference>